<dbReference type="SUPFAM" id="SSF75304">
    <property type="entry name" value="Amidase signature (AS) enzymes"/>
    <property type="match status" value="1"/>
</dbReference>
<feature type="domain" description="Amidase" evidence="1">
    <location>
        <begin position="6"/>
        <end position="76"/>
    </location>
</feature>
<dbReference type="InterPro" id="IPR023631">
    <property type="entry name" value="Amidase_dom"/>
</dbReference>
<accession>A0A6J7RH96</accession>
<dbReference type="Gene3D" id="3.90.1300.10">
    <property type="entry name" value="Amidase signature (AS) domain"/>
    <property type="match status" value="1"/>
</dbReference>
<evidence type="ECO:0000313" key="2">
    <source>
        <dbReference type="EMBL" id="CAB5028203.1"/>
    </source>
</evidence>
<dbReference type="PANTHER" id="PTHR42678:SF34">
    <property type="entry name" value="OS04G0183300 PROTEIN"/>
    <property type="match status" value="1"/>
</dbReference>
<dbReference type="PANTHER" id="PTHR42678">
    <property type="entry name" value="AMIDASE"/>
    <property type="match status" value="1"/>
</dbReference>
<evidence type="ECO:0000259" key="1">
    <source>
        <dbReference type="Pfam" id="PF01425"/>
    </source>
</evidence>
<name>A0A6J7RH96_9ZZZZ</name>
<reference evidence="2" key="1">
    <citation type="submission" date="2020-05" db="EMBL/GenBank/DDBJ databases">
        <authorList>
            <person name="Chiriac C."/>
            <person name="Salcher M."/>
            <person name="Ghai R."/>
            <person name="Kavagutti S V."/>
        </authorList>
    </citation>
    <scope>NUCLEOTIDE SEQUENCE</scope>
</reference>
<organism evidence="2">
    <name type="scientific">freshwater metagenome</name>
    <dbReference type="NCBI Taxonomy" id="449393"/>
    <lineage>
        <taxon>unclassified sequences</taxon>
        <taxon>metagenomes</taxon>
        <taxon>ecological metagenomes</taxon>
    </lineage>
</organism>
<dbReference type="InterPro" id="IPR036928">
    <property type="entry name" value="AS_sf"/>
</dbReference>
<dbReference type="EMBL" id="CAFBPV010000024">
    <property type="protein sequence ID" value="CAB5028203.1"/>
    <property type="molecule type" value="Genomic_DNA"/>
</dbReference>
<proteinExistence type="predicted"/>
<gene>
    <name evidence="2" type="ORF">UFOPK4165_00412</name>
</gene>
<dbReference type="AlphaFoldDB" id="A0A6J7RH96"/>
<dbReference type="Pfam" id="PF01425">
    <property type="entry name" value="Amidase"/>
    <property type="match status" value="1"/>
</dbReference>
<protein>
    <submittedName>
        <fullName evidence="2">Unannotated protein</fullName>
    </submittedName>
</protein>
<sequence>MAKANVEALVYPTMRIVAPTHEETDGDRWTVLNFPTNTLIAAQAWLPAATVPAGATPAGLPVGLEMVGLPYGEAKLISLAYSFEQNSKLRVTPKSTPAL</sequence>